<feature type="domain" description="HTH araC/xylS-type" evidence="8">
    <location>
        <begin position="105"/>
        <end position="204"/>
    </location>
</feature>
<dbReference type="Gene3D" id="3.40.10.10">
    <property type="entry name" value="DNA Methylphosphotriester Repair Domain"/>
    <property type="match status" value="1"/>
</dbReference>
<evidence type="ECO:0000256" key="1">
    <source>
        <dbReference type="ARBA" id="ARBA00001947"/>
    </source>
</evidence>
<dbReference type="InterPro" id="IPR036631">
    <property type="entry name" value="MGMT_N_sf"/>
</dbReference>
<dbReference type="PROSITE" id="PS01124">
    <property type="entry name" value="HTH_ARAC_FAMILY_2"/>
    <property type="match status" value="1"/>
</dbReference>
<keyword evidence="5" id="KW-0010">Activator</keyword>
<dbReference type="SUPFAM" id="SSF57884">
    <property type="entry name" value="Ada DNA repair protein, N-terminal domain (N-Ada 10)"/>
    <property type="match status" value="1"/>
</dbReference>
<evidence type="ECO:0000256" key="2">
    <source>
        <dbReference type="ARBA" id="ARBA00022603"/>
    </source>
</evidence>
<evidence type="ECO:0000256" key="6">
    <source>
        <dbReference type="ARBA" id="ARBA00023163"/>
    </source>
</evidence>
<feature type="region of interest" description="Disordered" evidence="7">
    <location>
        <begin position="1"/>
        <end position="31"/>
    </location>
</feature>
<dbReference type="Proteomes" id="UP000744032">
    <property type="component" value="Unassembled WGS sequence"/>
</dbReference>
<proteinExistence type="predicted"/>
<dbReference type="PANTHER" id="PTHR46796:SF2">
    <property type="entry name" value="TRANSCRIPTIONAL REGULATORY PROTEIN"/>
    <property type="match status" value="1"/>
</dbReference>
<dbReference type="EMBL" id="JAAXMD010000018">
    <property type="protein sequence ID" value="NKQ23653.1"/>
    <property type="molecule type" value="Genomic_DNA"/>
</dbReference>
<dbReference type="InterPro" id="IPR004026">
    <property type="entry name" value="Ada_DNA_repair_Zn-bd"/>
</dbReference>
<reference evidence="9 10" key="1">
    <citation type="submission" date="2020-04" db="EMBL/GenBank/DDBJ databases">
        <title>Genome sequence of Streptomyces galbus strain I339.</title>
        <authorList>
            <person name="Silva E.A.N."/>
            <person name="Merces M."/>
            <person name="Castelo Branco A.P.O.T."/>
            <person name="Vasconcelos P.C."/>
            <person name="Costa N.P."/>
            <person name="Marinho G.C.S."/>
            <person name="Oliveira C.J.B."/>
            <person name="Araujo D."/>
            <person name="Rodrigues Junior V.S."/>
            <person name="Almeida R."/>
            <person name="Silva Filho U.R."/>
            <person name="Andrade A.S.A."/>
            <person name="Cibulski S.P."/>
        </authorList>
    </citation>
    <scope>NUCLEOTIDE SEQUENCE [LARGE SCALE GENOMIC DNA]</scope>
    <source>
        <strain evidence="9 10">I339</strain>
    </source>
</reference>
<dbReference type="InterPro" id="IPR050204">
    <property type="entry name" value="AraC_XylS_family_regulators"/>
</dbReference>
<evidence type="ECO:0000313" key="10">
    <source>
        <dbReference type="Proteomes" id="UP000744032"/>
    </source>
</evidence>
<accession>A0ABX1IDA6</accession>
<keyword evidence="6" id="KW-0804">Transcription</keyword>
<dbReference type="InterPro" id="IPR009057">
    <property type="entry name" value="Homeodomain-like_sf"/>
</dbReference>
<feature type="compositionally biased region" description="Low complexity" evidence="7">
    <location>
        <begin position="7"/>
        <end position="18"/>
    </location>
</feature>
<dbReference type="SUPFAM" id="SSF46689">
    <property type="entry name" value="Homeodomain-like"/>
    <property type="match status" value="1"/>
</dbReference>
<dbReference type="Pfam" id="PF02805">
    <property type="entry name" value="Ada_Zn_binding"/>
    <property type="match status" value="1"/>
</dbReference>
<sequence>MSRSRQAAAGAPGAGTTPPADPASRPGSLDQARWAAVAARDARADGDFCYGVLTTGVYSRPSCGARLPERGNTVFFTGPQEARRAGFRPCRRCRPDHRPAPSAGRRAVLHACRLLEQPGHLTLDALAARSGFSRAHFHRLFTATTGVTPRTYALACRAEHLRQALARTSTVTDAIYGSGFNSTGTFYALTRDLLGMTPTAYRNGGRGVSLRYAVVPHAPGALLVGASSAGVCCVLRGQDGDTLPRRLRAHYWAAPALTPDAGLAHRLAQAVRSVPPPSGTPALPVDVENRALEGGLRTLLSPRPGPGNRFREAPT</sequence>
<gene>
    <name evidence="9" type="ORF">HF200_04035</name>
</gene>
<dbReference type="InterPro" id="IPR018060">
    <property type="entry name" value="HTH_AraC"/>
</dbReference>
<dbReference type="PANTHER" id="PTHR46796">
    <property type="entry name" value="HTH-TYPE TRANSCRIPTIONAL ACTIVATOR RHAS-RELATED"/>
    <property type="match status" value="1"/>
</dbReference>
<comment type="caution">
    <text evidence="9">The sequence shown here is derived from an EMBL/GenBank/DDBJ whole genome shotgun (WGS) entry which is preliminary data.</text>
</comment>
<dbReference type="SMART" id="SM00342">
    <property type="entry name" value="HTH_ARAC"/>
    <property type="match status" value="1"/>
</dbReference>
<keyword evidence="10" id="KW-1185">Reference proteome</keyword>
<dbReference type="RefSeq" id="WP_168372354.1">
    <property type="nucleotide sequence ID" value="NZ_JAAXMD010000018.1"/>
</dbReference>
<dbReference type="Pfam" id="PF12833">
    <property type="entry name" value="HTH_18"/>
    <property type="match status" value="1"/>
</dbReference>
<comment type="cofactor">
    <cofactor evidence="1">
        <name>Zn(2+)</name>
        <dbReference type="ChEBI" id="CHEBI:29105"/>
    </cofactor>
</comment>
<evidence type="ECO:0000256" key="7">
    <source>
        <dbReference type="SAM" id="MobiDB-lite"/>
    </source>
</evidence>
<dbReference type="Gene3D" id="1.10.10.60">
    <property type="entry name" value="Homeodomain-like"/>
    <property type="match status" value="2"/>
</dbReference>
<keyword evidence="4" id="KW-0238">DNA-binding</keyword>
<dbReference type="SUPFAM" id="SSF53155">
    <property type="entry name" value="Methylated DNA-protein cysteine methyltransferase domain"/>
    <property type="match status" value="1"/>
</dbReference>
<keyword evidence="3" id="KW-0805">Transcription regulation</keyword>
<keyword evidence="2" id="KW-0808">Transferase</keyword>
<dbReference type="Gene3D" id="3.30.160.70">
    <property type="entry name" value="Methylated DNA-protein cysteine methyltransferase domain"/>
    <property type="match status" value="1"/>
</dbReference>
<organism evidence="9 10">
    <name type="scientific">Streptomyces galbus</name>
    <dbReference type="NCBI Taxonomy" id="33898"/>
    <lineage>
        <taxon>Bacteria</taxon>
        <taxon>Bacillati</taxon>
        <taxon>Actinomycetota</taxon>
        <taxon>Actinomycetes</taxon>
        <taxon>Kitasatosporales</taxon>
        <taxon>Streptomycetaceae</taxon>
        <taxon>Streptomyces</taxon>
    </lineage>
</organism>
<evidence type="ECO:0000256" key="5">
    <source>
        <dbReference type="ARBA" id="ARBA00023159"/>
    </source>
</evidence>
<keyword evidence="2" id="KW-0489">Methyltransferase</keyword>
<evidence type="ECO:0000313" key="9">
    <source>
        <dbReference type="EMBL" id="NKQ23653.1"/>
    </source>
</evidence>
<evidence type="ECO:0000256" key="4">
    <source>
        <dbReference type="ARBA" id="ARBA00023125"/>
    </source>
</evidence>
<protein>
    <submittedName>
        <fullName evidence="9">Helix-turn-helix domain-containing protein</fullName>
    </submittedName>
</protein>
<name>A0ABX1IDA6_STRGB</name>
<evidence type="ECO:0000259" key="8">
    <source>
        <dbReference type="PROSITE" id="PS01124"/>
    </source>
</evidence>
<dbReference type="InterPro" id="IPR035451">
    <property type="entry name" value="Ada-like_dom_sf"/>
</dbReference>
<evidence type="ECO:0000256" key="3">
    <source>
        <dbReference type="ARBA" id="ARBA00023015"/>
    </source>
</evidence>